<evidence type="ECO:0000256" key="6">
    <source>
        <dbReference type="PIRSR" id="PIRSR601548-3"/>
    </source>
</evidence>
<feature type="binding site" evidence="8">
    <location>
        <position position="369"/>
    </location>
    <ligand>
        <name>Zn(2+)</name>
        <dbReference type="ChEBI" id="CHEBI:29105"/>
        <label>2</label>
        <note>catalytic</note>
    </ligand>
</feature>
<dbReference type="InterPro" id="IPR001548">
    <property type="entry name" value="Peptidase_M2"/>
</dbReference>
<dbReference type="AlphaFoldDB" id="A0A9E8SP05"/>
<keyword evidence="6" id="KW-0862">Zinc</keyword>
<dbReference type="Pfam" id="PF01401">
    <property type="entry name" value="Peptidase_M2"/>
    <property type="match status" value="1"/>
</dbReference>
<feature type="active site" description="Proton donor 1" evidence="4">
    <location>
        <position position="502"/>
    </location>
</feature>
<protein>
    <submittedName>
        <fullName evidence="9">M2 family metallopeptidase</fullName>
    </submittedName>
</protein>
<keyword evidence="1" id="KW-0732">Signal</keyword>
<reference evidence="9" key="1">
    <citation type="submission" date="2022-11" db="EMBL/GenBank/DDBJ databases">
        <title>Dyadobacter pollutisoli sp. nov., isolated from plastic dumped soil.</title>
        <authorList>
            <person name="Kim J.M."/>
            <person name="Kim K.R."/>
            <person name="Lee J.K."/>
            <person name="Hao L."/>
            <person name="Jeon C.O."/>
        </authorList>
    </citation>
    <scope>NUCLEOTIDE SEQUENCE</scope>
    <source>
        <strain evidence="9">U1</strain>
    </source>
</reference>
<dbReference type="KEGG" id="dpf:ON006_13200"/>
<evidence type="ECO:0000256" key="1">
    <source>
        <dbReference type="ARBA" id="ARBA00022729"/>
    </source>
</evidence>
<sequence>MKLIHALPLIFVLAACSKSKDKPAGNEILQAQAQVYLDDYNSNYKKLSTASNEGQWRLNTHIVVGDSTDSKAAAAFDEAIAKYTGSTANIDSAKKYLAKKDELSPLQVKQFEYILFLAGNNPETAGRLVKDRIDASNAQLERLYGFNYTLHGKKVSTNDLDAILKGAAPLSEHSQAWAASKEVGKTLKDGLVQLQTLRNGCVTPLGYTDYFAYQTSEYGMSSKEMIDLTQSFISDVWPLYRELHTWARYELAQKYHQPVPQYLPADWLPNRWGQDWSALVNVEGLNIDPVLKKNGPEWITKKGEDFWTSLGFAKLPQSFWDKSSLYPLPANAKFSKNNHASAWHIDYDKDVRSLMSVEANTEWWTTVLHELGHIYYYMEYSNPEVPIVLRGGANRGFHEAFGSMIGLASLQKPLLENQKLIARGVMTNDTLKLLGEALSYVVNIPWGSGVMTGFEYELYANHLPKDQYNSKWWELVKKYQGIVPPHERKDADGYCDAATKTHINDDPAQYYDYSISNILLFQVHDHIAKNILKQDPHATNYWGSKPTGDFLRVLMRPGATVDWREHLKKNIGSEMSAKPMVDYFTPLMAYLKKQNAGRSYSLPEKL</sequence>
<feature type="binding site" evidence="8">
    <location>
        <position position="373"/>
    </location>
    <ligand>
        <name>Zn(2+)</name>
        <dbReference type="ChEBI" id="CHEBI:29105"/>
        <label>2</label>
        <note>catalytic</note>
    </ligand>
</feature>
<keyword evidence="10" id="KW-1185">Reference proteome</keyword>
<organism evidence="9 10">
    <name type="scientific">Dyadobacter pollutisoli</name>
    <dbReference type="NCBI Taxonomy" id="2910158"/>
    <lineage>
        <taxon>Bacteria</taxon>
        <taxon>Pseudomonadati</taxon>
        <taxon>Bacteroidota</taxon>
        <taxon>Cytophagia</taxon>
        <taxon>Cytophagales</taxon>
        <taxon>Spirosomataceae</taxon>
        <taxon>Dyadobacter</taxon>
    </lineage>
</organism>
<evidence type="ECO:0000256" key="2">
    <source>
        <dbReference type="ARBA" id="ARBA00023157"/>
    </source>
</evidence>
<feature type="binding site" evidence="8">
    <location>
        <position position="399"/>
    </location>
    <ligand>
        <name>Zn(2+)</name>
        <dbReference type="ChEBI" id="CHEBI:29105"/>
        <label>2</label>
        <note>catalytic</note>
    </ligand>
</feature>
<keyword evidence="2" id="KW-1015">Disulfide bond</keyword>
<dbReference type="PANTHER" id="PTHR10514:SF27">
    <property type="entry name" value="ANGIOTENSIN-CONVERTING ENZYME"/>
    <property type="match status" value="1"/>
</dbReference>
<feature type="binding site" evidence="6">
    <location>
        <position position="373"/>
    </location>
    <ligand>
        <name>Zn(2+)</name>
        <dbReference type="ChEBI" id="CHEBI:29105"/>
        <label>1</label>
        <note>catalytic</note>
    </ligand>
</feature>
<feature type="binding site" evidence="6">
    <location>
        <position position="369"/>
    </location>
    <ligand>
        <name>Zn(2+)</name>
        <dbReference type="ChEBI" id="CHEBI:29105"/>
        <label>1</label>
        <note>catalytic</note>
    </ligand>
</feature>
<proteinExistence type="predicted"/>
<dbReference type="RefSeq" id="WP_244820261.1">
    <property type="nucleotide sequence ID" value="NZ_CP112998.1"/>
</dbReference>
<gene>
    <name evidence="9" type="ORF">ON006_13200</name>
</gene>
<name>A0A9E8SP05_9BACT</name>
<dbReference type="SUPFAM" id="SSF55486">
    <property type="entry name" value="Metalloproteases ('zincins'), catalytic domain"/>
    <property type="match status" value="1"/>
</dbReference>
<dbReference type="GO" id="GO:0008241">
    <property type="term" value="F:peptidyl-dipeptidase activity"/>
    <property type="evidence" value="ECO:0007669"/>
    <property type="project" value="InterPro"/>
</dbReference>
<dbReference type="GO" id="GO:0006508">
    <property type="term" value="P:proteolysis"/>
    <property type="evidence" value="ECO:0007669"/>
    <property type="project" value="InterPro"/>
</dbReference>
<feature type="active site" description="Proton acceptor 2" evidence="7">
    <location>
        <position position="370"/>
    </location>
</feature>
<evidence type="ECO:0000256" key="8">
    <source>
        <dbReference type="PIRSR" id="PIRSR601548-8"/>
    </source>
</evidence>
<evidence type="ECO:0000313" key="9">
    <source>
        <dbReference type="EMBL" id="WAC14894.1"/>
    </source>
</evidence>
<dbReference type="PRINTS" id="PR00791">
    <property type="entry name" value="PEPDIPTASEA"/>
</dbReference>
<dbReference type="Gene3D" id="1.10.1370.30">
    <property type="match status" value="1"/>
</dbReference>
<evidence type="ECO:0000256" key="5">
    <source>
        <dbReference type="PIRSR" id="PIRSR601548-2"/>
    </source>
</evidence>
<keyword evidence="6" id="KW-0479">Metal-binding</keyword>
<dbReference type="PROSITE" id="PS52011">
    <property type="entry name" value="PEPTIDASE_M2"/>
    <property type="match status" value="1"/>
</dbReference>
<dbReference type="PANTHER" id="PTHR10514">
    <property type="entry name" value="ANGIOTENSIN-CONVERTING ENZYME"/>
    <property type="match status" value="1"/>
</dbReference>
<dbReference type="PROSITE" id="PS51257">
    <property type="entry name" value="PROKAR_LIPOPROTEIN"/>
    <property type="match status" value="1"/>
</dbReference>
<evidence type="ECO:0000256" key="7">
    <source>
        <dbReference type="PIRSR" id="PIRSR601548-6"/>
    </source>
</evidence>
<feature type="binding site" evidence="6">
    <location>
        <position position="399"/>
    </location>
    <ligand>
        <name>Zn(2+)</name>
        <dbReference type="ChEBI" id="CHEBI:29105"/>
        <label>1</label>
        <note>catalytic</note>
    </ligand>
</feature>
<dbReference type="GO" id="GO:0008237">
    <property type="term" value="F:metallopeptidase activity"/>
    <property type="evidence" value="ECO:0007669"/>
    <property type="project" value="InterPro"/>
</dbReference>
<feature type="binding site" evidence="5">
    <location>
        <position position="218"/>
    </location>
    <ligand>
        <name>chloride</name>
        <dbReference type="ChEBI" id="CHEBI:17996"/>
        <label>1</label>
    </ligand>
</feature>
<dbReference type="CDD" id="cd06461">
    <property type="entry name" value="M2_ACE"/>
    <property type="match status" value="1"/>
</dbReference>
<evidence type="ECO:0000256" key="4">
    <source>
        <dbReference type="PIRSR" id="PIRSR601548-1"/>
    </source>
</evidence>
<feature type="active site" description="Proton acceptor 1" evidence="4">
    <location>
        <position position="370"/>
    </location>
</feature>
<evidence type="ECO:0000313" key="10">
    <source>
        <dbReference type="Proteomes" id="UP001164653"/>
    </source>
</evidence>
<feature type="active site" description="Proton donor 2" evidence="7">
    <location>
        <position position="502"/>
    </location>
</feature>
<dbReference type="Proteomes" id="UP001164653">
    <property type="component" value="Chromosome"/>
</dbReference>
<evidence type="ECO:0000256" key="3">
    <source>
        <dbReference type="ARBA" id="ARBA00023180"/>
    </source>
</evidence>
<dbReference type="GO" id="GO:0016020">
    <property type="term" value="C:membrane"/>
    <property type="evidence" value="ECO:0007669"/>
    <property type="project" value="InterPro"/>
</dbReference>
<accession>A0A9E8SP05</accession>
<keyword evidence="3" id="KW-0325">Glycoprotein</keyword>
<dbReference type="EMBL" id="CP112998">
    <property type="protein sequence ID" value="WAC14894.1"/>
    <property type="molecule type" value="Genomic_DNA"/>
</dbReference>